<dbReference type="AlphaFoldDB" id="A0A6N0HZN6"/>
<sequence>MKAIVMNNIKFVAALALIVFEPKLLLAGDAGYINNYLRDMSSNNVLILCESIQLNGNIYSSKAECTKDATRLSEVCNELIKPLLPGLDDERSTNEIGLVFGNLSLLHMYCMKGKVFEDSAK</sequence>
<dbReference type="KEGG" id="rev:HUE57_17185"/>
<gene>
    <name evidence="1" type="ORF">HUE57_17185</name>
</gene>
<evidence type="ECO:0000313" key="2">
    <source>
        <dbReference type="Proteomes" id="UP000509658"/>
    </source>
</evidence>
<evidence type="ECO:0000313" key="1">
    <source>
        <dbReference type="EMBL" id="QKQ27822.1"/>
    </source>
</evidence>
<dbReference type="RefSeq" id="WP_174673593.1">
    <property type="nucleotide sequence ID" value="NZ_CP054491.1"/>
</dbReference>
<reference evidence="1 2" key="1">
    <citation type="submission" date="2020-05" db="EMBL/GenBank/DDBJ databases">
        <title>Horizontal transmission and recombination maintain forever young bacterial symbiont genomes.</title>
        <authorList>
            <person name="Russell S.L."/>
            <person name="Pepper-Tunick E."/>
            <person name="Svedberg J."/>
            <person name="Byrne A."/>
            <person name="Ruelas Castillo J."/>
            <person name="Vollmers C."/>
            <person name="Beinart R.A."/>
            <person name="Corbett-Detig R."/>
        </authorList>
    </citation>
    <scope>NUCLEOTIDE SEQUENCE [LARGE SCALE GENOMIC DNA]</scope>
    <source>
        <strain evidence="1">Santa_Monica_outfall</strain>
    </source>
</reference>
<protein>
    <submittedName>
        <fullName evidence="1">Uncharacterized protein</fullName>
    </submittedName>
</protein>
<dbReference type="EMBL" id="CP054491">
    <property type="protein sequence ID" value="QKQ27822.1"/>
    <property type="molecule type" value="Genomic_DNA"/>
</dbReference>
<name>A0A6N0HZN6_9GAMM</name>
<dbReference type="Proteomes" id="UP000509658">
    <property type="component" value="Chromosome"/>
</dbReference>
<organism evidence="1 2">
    <name type="scientific">Candidatus Reidiella endopervernicosa</name>
    <dbReference type="NCBI Taxonomy" id="2738883"/>
    <lineage>
        <taxon>Bacteria</taxon>
        <taxon>Pseudomonadati</taxon>
        <taxon>Pseudomonadota</taxon>
        <taxon>Gammaproteobacteria</taxon>
        <taxon>Candidatus Reidiella</taxon>
    </lineage>
</organism>
<keyword evidence="2" id="KW-1185">Reference proteome</keyword>
<proteinExistence type="predicted"/>
<accession>A0A6N0HZN6</accession>